<evidence type="ECO:0000256" key="9">
    <source>
        <dbReference type="ARBA" id="ARBA00022741"/>
    </source>
</evidence>
<dbReference type="SUPFAM" id="SSF56112">
    <property type="entry name" value="Protein kinase-like (PK-like)"/>
    <property type="match status" value="1"/>
</dbReference>
<evidence type="ECO:0000256" key="15">
    <source>
        <dbReference type="ARBA" id="ARBA00023180"/>
    </source>
</evidence>
<dbReference type="PROSITE" id="PS00107">
    <property type="entry name" value="PROTEIN_KINASE_ATP"/>
    <property type="match status" value="1"/>
</dbReference>
<keyword evidence="12 21" id="KW-1133">Transmembrane helix</keyword>
<dbReference type="Gene3D" id="3.30.200.20">
    <property type="entry name" value="Phosphorylase Kinase, domain 1"/>
    <property type="match status" value="1"/>
</dbReference>
<feature type="binding site" evidence="20">
    <location>
        <position position="432"/>
    </location>
    <ligand>
        <name>ATP</name>
        <dbReference type="ChEBI" id="CHEBI:30616"/>
    </ligand>
</feature>
<dbReference type="Gene3D" id="1.10.510.10">
    <property type="entry name" value="Transferase(Phosphotransferase) domain 1"/>
    <property type="match status" value="1"/>
</dbReference>
<dbReference type="InterPro" id="IPR001881">
    <property type="entry name" value="EGF-like_Ca-bd_dom"/>
</dbReference>
<dbReference type="GO" id="GO:0005886">
    <property type="term" value="C:plasma membrane"/>
    <property type="evidence" value="ECO:0007669"/>
    <property type="project" value="TreeGrafter"/>
</dbReference>
<comment type="catalytic activity">
    <reaction evidence="17">
        <text>L-threonyl-[protein] + ATP = O-phospho-L-threonyl-[protein] + ADP + H(+)</text>
        <dbReference type="Rhea" id="RHEA:46608"/>
        <dbReference type="Rhea" id="RHEA-COMP:11060"/>
        <dbReference type="Rhea" id="RHEA-COMP:11605"/>
        <dbReference type="ChEBI" id="CHEBI:15378"/>
        <dbReference type="ChEBI" id="CHEBI:30013"/>
        <dbReference type="ChEBI" id="CHEBI:30616"/>
        <dbReference type="ChEBI" id="CHEBI:61977"/>
        <dbReference type="ChEBI" id="CHEBI:456216"/>
    </reaction>
</comment>
<keyword evidence="2" id="KW-0723">Serine/threonine-protein kinase</keyword>
<evidence type="ECO:0000256" key="21">
    <source>
        <dbReference type="SAM" id="Phobius"/>
    </source>
</evidence>
<evidence type="ECO:0000256" key="4">
    <source>
        <dbReference type="ARBA" id="ARBA00022553"/>
    </source>
</evidence>
<dbReference type="SMART" id="SM00220">
    <property type="entry name" value="S_TKc"/>
    <property type="match status" value="1"/>
</dbReference>
<organism evidence="25 26">
    <name type="scientific">Vicia faba</name>
    <name type="common">Broad bean</name>
    <name type="synonym">Faba vulgaris</name>
    <dbReference type="NCBI Taxonomy" id="3906"/>
    <lineage>
        <taxon>Eukaryota</taxon>
        <taxon>Viridiplantae</taxon>
        <taxon>Streptophyta</taxon>
        <taxon>Embryophyta</taxon>
        <taxon>Tracheophyta</taxon>
        <taxon>Spermatophyta</taxon>
        <taxon>Magnoliopsida</taxon>
        <taxon>eudicotyledons</taxon>
        <taxon>Gunneridae</taxon>
        <taxon>Pentapetalae</taxon>
        <taxon>rosids</taxon>
        <taxon>fabids</taxon>
        <taxon>Fabales</taxon>
        <taxon>Fabaceae</taxon>
        <taxon>Papilionoideae</taxon>
        <taxon>50 kb inversion clade</taxon>
        <taxon>NPAAA clade</taxon>
        <taxon>Hologalegina</taxon>
        <taxon>IRL clade</taxon>
        <taxon>Fabeae</taxon>
        <taxon>Vicia</taxon>
    </lineage>
</organism>
<accession>A0AAV0YCX7</accession>
<dbReference type="FunFam" id="3.30.200.20:FF:000043">
    <property type="entry name" value="Wall-associated receptor kinase 2"/>
    <property type="match status" value="1"/>
</dbReference>
<name>A0AAV0YCX7_VICFA</name>
<evidence type="ECO:0000256" key="20">
    <source>
        <dbReference type="PROSITE-ProRule" id="PRU10141"/>
    </source>
</evidence>
<feature type="transmembrane region" description="Helical" evidence="21">
    <location>
        <begin position="331"/>
        <end position="352"/>
    </location>
</feature>
<dbReference type="Proteomes" id="UP001157006">
    <property type="component" value="Unassembled WGS sequence"/>
</dbReference>
<keyword evidence="4" id="KW-0597">Phosphoprotein</keyword>
<dbReference type="Gene3D" id="2.10.25.10">
    <property type="entry name" value="Laminin"/>
    <property type="match status" value="1"/>
</dbReference>
<dbReference type="PANTHER" id="PTHR27005:SF470">
    <property type="entry name" value="ASSOCIATED KINASE-LIKE PROTEIN, PUTATIVE-RELATED"/>
    <property type="match status" value="1"/>
</dbReference>
<dbReference type="InterPro" id="IPR025287">
    <property type="entry name" value="WAK_GUB"/>
</dbReference>
<dbReference type="PROSITE" id="PS50011">
    <property type="entry name" value="PROTEIN_KINASE_DOM"/>
    <property type="match status" value="1"/>
</dbReference>
<keyword evidence="8" id="KW-0677">Repeat</keyword>
<comment type="catalytic activity">
    <reaction evidence="16">
        <text>L-seryl-[protein] + ATP = O-phospho-L-seryl-[protein] + ADP + H(+)</text>
        <dbReference type="Rhea" id="RHEA:17989"/>
        <dbReference type="Rhea" id="RHEA-COMP:9863"/>
        <dbReference type="Rhea" id="RHEA-COMP:11604"/>
        <dbReference type="ChEBI" id="CHEBI:15378"/>
        <dbReference type="ChEBI" id="CHEBI:29999"/>
        <dbReference type="ChEBI" id="CHEBI:30616"/>
        <dbReference type="ChEBI" id="CHEBI:83421"/>
        <dbReference type="ChEBI" id="CHEBI:456216"/>
    </reaction>
</comment>
<comment type="caution">
    <text evidence="19">Lacks conserved residue(s) required for the propagation of feature annotation.</text>
</comment>
<comment type="subcellular location">
    <subcellularLocation>
        <location evidence="1">Membrane</location>
        <topology evidence="1">Single-pass type I membrane protein</topology>
    </subcellularLocation>
</comment>
<dbReference type="InterPro" id="IPR045274">
    <property type="entry name" value="WAK-like"/>
</dbReference>
<proteinExistence type="predicted"/>
<evidence type="ECO:0000256" key="13">
    <source>
        <dbReference type="ARBA" id="ARBA00023136"/>
    </source>
</evidence>
<evidence type="ECO:0000313" key="26">
    <source>
        <dbReference type="Proteomes" id="UP001157006"/>
    </source>
</evidence>
<feature type="domain" description="EGF-like" evidence="24">
    <location>
        <begin position="282"/>
        <end position="321"/>
    </location>
</feature>
<dbReference type="GO" id="GO:0030247">
    <property type="term" value="F:polysaccharide binding"/>
    <property type="evidence" value="ECO:0007669"/>
    <property type="project" value="InterPro"/>
</dbReference>
<evidence type="ECO:0000256" key="1">
    <source>
        <dbReference type="ARBA" id="ARBA00004479"/>
    </source>
</evidence>
<dbReference type="GO" id="GO:0004674">
    <property type="term" value="F:protein serine/threonine kinase activity"/>
    <property type="evidence" value="ECO:0007669"/>
    <property type="project" value="UniProtKB-KW"/>
</dbReference>
<dbReference type="PROSITE" id="PS00108">
    <property type="entry name" value="PROTEIN_KINASE_ST"/>
    <property type="match status" value="1"/>
</dbReference>
<evidence type="ECO:0000256" key="3">
    <source>
        <dbReference type="ARBA" id="ARBA00022536"/>
    </source>
</evidence>
<evidence type="ECO:0000256" key="17">
    <source>
        <dbReference type="ARBA" id="ARBA00047951"/>
    </source>
</evidence>
<dbReference type="PROSITE" id="PS50026">
    <property type="entry name" value="EGF_3"/>
    <property type="match status" value="1"/>
</dbReference>
<keyword evidence="15" id="KW-0325">Glycoprotein</keyword>
<keyword evidence="26" id="KW-1185">Reference proteome</keyword>
<evidence type="ECO:0000256" key="19">
    <source>
        <dbReference type="PROSITE-ProRule" id="PRU00076"/>
    </source>
</evidence>
<dbReference type="GO" id="GO:0007166">
    <property type="term" value="P:cell surface receptor signaling pathway"/>
    <property type="evidence" value="ECO:0007669"/>
    <property type="project" value="InterPro"/>
</dbReference>
<evidence type="ECO:0000256" key="7">
    <source>
        <dbReference type="ARBA" id="ARBA00022729"/>
    </source>
</evidence>
<protein>
    <submittedName>
        <fullName evidence="25">Uncharacterized protein</fullName>
    </submittedName>
</protein>
<gene>
    <name evidence="25" type="ORF">VFH_U039000</name>
</gene>
<keyword evidence="9 20" id="KW-0547">Nucleotide-binding</keyword>
<dbReference type="SMART" id="SM00179">
    <property type="entry name" value="EGF_CA"/>
    <property type="match status" value="1"/>
</dbReference>
<dbReference type="InterPro" id="IPR000719">
    <property type="entry name" value="Prot_kinase_dom"/>
</dbReference>
<keyword evidence="11 20" id="KW-0067">ATP-binding</keyword>
<keyword evidence="7 22" id="KW-0732">Signal</keyword>
<evidence type="ECO:0000256" key="5">
    <source>
        <dbReference type="ARBA" id="ARBA00022679"/>
    </source>
</evidence>
<keyword evidence="10" id="KW-0418">Kinase</keyword>
<dbReference type="EMBL" id="CATIWC010000934">
    <property type="protein sequence ID" value="CAI8583696.1"/>
    <property type="molecule type" value="Genomic_DNA"/>
</dbReference>
<keyword evidence="5" id="KW-0808">Transferase</keyword>
<sequence>MKMMKHVLMVTTLSMVVGIVGLVADSPPNTCTEIRTCRNVEIPYPFVIYKNLKSCSPDPRLIKLKCNDKDGLVKGNVPVLSINISTSQIELSLIVSKYCGKNNSNNPSLTSKSFTISSKDNKLLTVGDNSYGYLNSFGDDGSKYSTGCLTRSFGDSRSIDHGTCSGIGCCQVDIPPRMRNITIEASSFDELPKSCSYAFVVKNGNYTFSSTHLSQGLPDDLPVIFDWTIDFANNCTSAKNNGVNYGCKNNSKCDDEDTDYGYRCICNPGYEGNPYDPIGCRDINECENDTHECKTKANCKNIDGSHTCFCPKWGSSGDGTKKGGCQNLPNIVLGVGAAFILLFAGTFSYLIYHKRKFIKLKEKLFEQNGGLFLRQKLSGKEYSSSQSTQIFTQDELKKATKNFDESLIVGRGGFGTVFKGFLDDKRIVAIKKSKQINKNQIQQFIDEVVVLSQINHKNVVKLLGCCLETKVPLLVYEFVSNGTLSNFIHKERQVNNGTWKTRLKIAAEVAGALSYLHSGVTIPIIHSDVKSDNVLLDGTNITARVSDFGASKLVPLDQTEVATIVQGTFGYLDPEYMQTSQLTDKSDVYSFGVVLVELLTGEKPFCFGGQENSRSLAMHFLSYLKKDRVFEVIQNGMRNEGNEQEIKEVAVLASQCLRLRGEKRPSMKEVAMKLEGMTILDKRSPVDDDINIEETQYLLYESSSSSIHELGDTSKHGDVGYDSLKECKLIVLDDGR</sequence>
<evidence type="ECO:0000256" key="14">
    <source>
        <dbReference type="ARBA" id="ARBA00023157"/>
    </source>
</evidence>
<reference evidence="25 26" key="1">
    <citation type="submission" date="2023-01" db="EMBL/GenBank/DDBJ databases">
        <authorList>
            <person name="Kreplak J."/>
        </authorList>
    </citation>
    <scope>NUCLEOTIDE SEQUENCE [LARGE SCALE GENOMIC DNA]</scope>
</reference>
<evidence type="ECO:0000256" key="16">
    <source>
        <dbReference type="ARBA" id="ARBA00047558"/>
    </source>
</evidence>
<dbReference type="InterPro" id="IPR011009">
    <property type="entry name" value="Kinase-like_dom_sf"/>
</dbReference>
<evidence type="ECO:0000259" key="24">
    <source>
        <dbReference type="PROSITE" id="PS50026"/>
    </source>
</evidence>
<dbReference type="FunFam" id="1.10.510.10:FF:000084">
    <property type="entry name" value="Wall-associated receptor kinase 2"/>
    <property type="match status" value="1"/>
</dbReference>
<feature type="chain" id="PRO_5043897631" evidence="22">
    <location>
        <begin position="19"/>
        <end position="736"/>
    </location>
</feature>
<dbReference type="CDD" id="cd00053">
    <property type="entry name" value="EGF"/>
    <property type="match status" value="1"/>
</dbReference>
<feature type="signal peptide" evidence="22">
    <location>
        <begin position="1"/>
        <end position="18"/>
    </location>
</feature>
<evidence type="ECO:0000256" key="10">
    <source>
        <dbReference type="ARBA" id="ARBA00022777"/>
    </source>
</evidence>
<dbReference type="GO" id="GO:0005524">
    <property type="term" value="F:ATP binding"/>
    <property type="evidence" value="ECO:0007669"/>
    <property type="project" value="UniProtKB-UniRule"/>
</dbReference>
<dbReference type="Pfam" id="PF07714">
    <property type="entry name" value="PK_Tyr_Ser-Thr"/>
    <property type="match status" value="1"/>
</dbReference>
<evidence type="ECO:0000259" key="23">
    <source>
        <dbReference type="PROSITE" id="PS50011"/>
    </source>
</evidence>
<evidence type="ECO:0000256" key="6">
    <source>
        <dbReference type="ARBA" id="ARBA00022692"/>
    </source>
</evidence>
<evidence type="ECO:0000256" key="18">
    <source>
        <dbReference type="ARBA" id="ARBA00058961"/>
    </source>
</evidence>
<keyword evidence="13 21" id="KW-0472">Membrane</keyword>
<dbReference type="FunFam" id="2.10.25.10:FF:000038">
    <property type="entry name" value="Fibrillin 2"/>
    <property type="match status" value="1"/>
</dbReference>
<keyword evidence="3 19" id="KW-0245">EGF-like domain</keyword>
<dbReference type="GO" id="GO:0005509">
    <property type="term" value="F:calcium ion binding"/>
    <property type="evidence" value="ECO:0007669"/>
    <property type="project" value="InterPro"/>
</dbReference>
<evidence type="ECO:0000256" key="2">
    <source>
        <dbReference type="ARBA" id="ARBA00022527"/>
    </source>
</evidence>
<evidence type="ECO:0000256" key="12">
    <source>
        <dbReference type="ARBA" id="ARBA00022989"/>
    </source>
</evidence>
<evidence type="ECO:0000256" key="11">
    <source>
        <dbReference type="ARBA" id="ARBA00022840"/>
    </source>
</evidence>
<dbReference type="AlphaFoldDB" id="A0AAV0YCX7"/>
<dbReference type="InterPro" id="IPR008271">
    <property type="entry name" value="Ser/Thr_kinase_AS"/>
</dbReference>
<dbReference type="Pfam" id="PF13947">
    <property type="entry name" value="GUB_WAK_bind"/>
    <property type="match status" value="1"/>
</dbReference>
<dbReference type="PANTHER" id="PTHR27005">
    <property type="entry name" value="WALL-ASSOCIATED RECEPTOR KINASE-LIKE 21"/>
    <property type="match status" value="1"/>
</dbReference>
<keyword evidence="14" id="KW-1015">Disulfide bond</keyword>
<dbReference type="InterPro" id="IPR001245">
    <property type="entry name" value="Ser-Thr/Tyr_kinase_cat_dom"/>
</dbReference>
<dbReference type="InterPro" id="IPR000742">
    <property type="entry name" value="EGF"/>
</dbReference>
<feature type="domain" description="Protein kinase" evidence="23">
    <location>
        <begin position="403"/>
        <end position="680"/>
    </location>
</feature>
<comment type="function">
    <text evidence="18">Serine/threonine-protein kinase that may function as a signaling receptor of extracellular matrix component. Binding to pectin may have significance in the control of cell expansion, morphogenesis and development.</text>
</comment>
<dbReference type="SMART" id="SM00181">
    <property type="entry name" value="EGF"/>
    <property type="match status" value="2"/>
</dbReference>
<dbReference type="InterPro" id="IPR017441">
    <property type="entry name" value="Protein_kinase_ATP_BS"/>
</dbReference>
<evidence type="ECO:0000256" key="22">
    <source>
        <dbReference type="SAM" id="SignalP"/>
    </source>
</evidence>
<evidence type="ECO:0000256" key="8">
    <source>
        <dbReference type="ARBA" id="ARBA00022737"/>
    </source>
</evidence>
<comment type="caution">
    <text evidence="25">The sequence shown here is derived from an EMBL/GenBank/DDBJ whole genome shotgun (WGS) entry which is preliminary data.</text>
</comment>
<evidence type="ECO:0000313" key="25">
    <source>
        <dbReference type="EMBL" id="CAI8583696.1"/>
    </source>
</evidence>
<dbReference type="CDD" id="cd00054">
    <property type="entry name" value="EGF_CA"/>
    <property type="match status" value="1"/>
</dbReference>
<keyword evidence="6 21" id="KW-0812">Transmembrane</keyword>